<evidence type="ECO:0000313" key="1">
    <source>
        <dbReference type="EMBL" id="GAA1509532.1"/>
    </source>
</evidence>
<dbReference type="Proteomes" id="UP001501470">
    <property type="component" value="Unassembled WGS sequence"/>
</dbReference>
<organism evidence="1 2">
    <name type="scientific">Dactylosporangium maewongense</name>
    <dbReference type="NCBI Taxonomy" id="634393"/>
    <lineage>
        <taxon>Bacteria</taxon>
        <taxon>Bacillati</taxon>
        <taxon>Actinomycetota</taxon>
        <taxon>Actinomycetes</taxon>
        <taxon>Micromonosporales</taxon>
        <taxon>Micromonosporaceae</taxon>
        <taxon>Dactylosporangium</taxon>
    </lineage>
</organism>
<comment type="caution">
    <text evidence="1">The sequence shown here is derived from an EMBL/GenBank/DDBJ whole genome shotgun (WGS) entry which is preliminary data.</text>
</comment>
<name>A0ABN2A1S1_9ACTN</name>
<sequence length="70" mass="7662">MRTTPPGDNVASSLRVRPDAYPFQRGASNNSDAGVTVLSYGPETRRIWTTFTNWNSSGTQYAGVSLYCSK</sequence>
<dbReference type="EMBL" id="BAAAQD010000004">
    <property type="protein sequence ID" value="GAA1509532.1"/>
    <property type="molecule type" value="Genomic_DNA"/>
</dbReference>
<keyword evidence="2" id="KW-1185">Reference proteome</keyword>
<evidence type="ECO:0000313" key="2">
    <source>
        <dbReference type="Proteomes" id="UP001501470"/>
    </source>
</evidence>
<proteinExistence type="predicted"/>
<protein>
    <submittedName>
        <fullName evidence="1">Uncharacterized protein</fullName>
    </submittedName>
</protein>
<dbReference type="RefSeq" id="WP_344501939.1">
    <property type="nucleotide sequence ID" value="NZ_BAAAQD010000004.1"/>
</dbReference>
<reference evidence="1 2" key="1">
    <citation type="journal article" date="2019" name="Int. J. Syst. Evol. Microbiol.">
        <title>The Global Catalogue of Microorganisms (GCM) 10K type strain sequencing project: providing services to taxonomists for standard genome sequencing and annotation.</title>
        <authorList>
            <consortium name="The Broad Institute Genomics Platform"/>
            <consortium name="The Broad Institute Genome Sequencing Center for Infectious Disease"/>
            <person name="Wu L."/>
            <person name="Ma J."/>
        </authorList>
    </citation>
    <scope>NUCLEOTIDE SEQUENCE [LARGE SCALE GENOMIC DNA]</scope>
    <source>
        <strain evidence="1 2">JCM 15933</strain>
    </source>
</reference>
<accession>A0ABN2A1S1</accession>
<gene>
    <name evidence="1" type="ORF">GCM10009827_024630</name>
</gene>